<dbReference type="SUPFAM" id="SSF52833">
    <property type="entry name" value="Thioredoxin-like"/>
    <property type="match status" value="1"/>
</dbReference>
<dbReference type="EMBL" id="AAWS01000070">
    <property type="protein sequence ID" value="EAY24402.1"/>
    <property type="molecule type" value="Genomic_DNA"/>
</dbReference>
<protein>
    <recommendedName>
        <fullName evidence="4">Glutathione peroxidase</fullName>
    </recommendedName>
</protein>
<feature type="signal peptide" evidence="5">
    <location>
        <begin position="1"/>
        <end position="20"/>
    </location>
</feature>
<dbReference type="RefSeq" id="WP_002704844.1">
    <property type="nucleotide sequence ID" value="NZ_AAWS01000070.1"/>
</dbReference>
<keyword evidence="5" id="KW-0732">Signal</keyword>
<keyword evidence="3 4" id="KW-0560">Oxidoreductase</keyword>
<dbReference type="GO" id="GO:0004601">
    <property type="term" value="F:peroxidase activity"/>
    <property type="evidence" value="ECO:0007669"/>
    <property type="project" value="UniProtKB-KW"/>
</dbReference>
<proteinExistence type="inferred from homology"/>
<comment type="caution">
    <text evidence="6">The sequence shown here is derived from an EMBL/GenBank/DDBJ whole genome shotgun (WGS) entry which is preliminary data.</text>
</comment>
<dbReference type="GO" id="GO:0006979">
    <property type="term" value="P:response to oxidative stress"/>
    <property type="evidence" value="ECO:0007669"/>
    <property type="project" value="InterPro"/>
</dbReference>
<dbReference type="PANTHER" id="PTHR11592:SF134">
    <property type="entry name" value="PHOSPHOLIPID HYDROPEROXIDE GLUTATHIONE PEROXIDASE"/>
    <property type="match status" value="1"/>
</dbReference>
<keyword evidence="7" id="KW-1185">Reference proteome</keyword>
<dbReference type="InterPro" id="IPR000889">
    <property type="entry name" value="Glutathione_peroxidase"/>
</dbReference>
<reference evidence="6 7" key="1">
    <citation type="submission" date="2007-01" db="EMBL/GenBank/DDBJ databases">
        <authorList>
            <person name="Haygood M."/>
            <person name="Podell S."/>
            <person name="Anderson C."/>
            <person name="Hopkinson B."/>
            <person name="Roe K."/>
            <person name="Barbeau K."/>
            <person name="Gaasterland T."/>
            <person name="Ferriera S."/>
            <person name="Johnson J."/>
            <person name="Kravitz S."/>
            <person name="Beeson K."/>
            <person name="Sutton G."/>
            <person name="Rogers Y.-H."/>
            <person name="Friedman R."/>
            <person name="Frazier M."/>
            <person name="Venter J.C."/>
        </authorList>
    </citation>
    <scope>NUCLEOTIDE SEQUENCE [LARGE SCALE GENOMIC DNA]</scope>
    <source>
        <strain evidence="6 7">ATCC 23134</strain>
    </source>
</reference>
<dbReference type="eggNOG" id="COG0386">
    <property type="taxonomic scope" value="Bacteria"/>
</dbReference>
<evidence type="ECO:0000256" key="2">
    <source>
        <dbReference type="ARBA" id="ARBA00022559"/>
    </source>
</evidence>
<comment type="similarity">
    <text evidence="1 4">Belongs to the glutathione peroxidase family.</text>
</comment>
<name>A1ZYW6_MICM2</name>
<evidence type="ECO:0000256" key="5">
    <source>
        <dbReference type="SAM" id="SignalP"/>
    </source>
</evidence>
<accession>A1ZYW6</accession>
<dbReference type="CDD" id="cd00340">
    <property type="entry name" value="GSH_Peroxidase"/>
    <property type="match status" value="1"/>
</dbReference>
<dbReference type="PROSITE" id="PS51355">
    <property type="entry name" value="GLUTATHIONE_PEROXID_3"/>
    <property type="match status" value="1"/>
</dbReference>
<organism evidence="6 7">
    <name type="scientific">Microscilla marina ATCC 23134</name>
    <dbReference type="NCBI Taxonomy" id="313606"/>
    <lineage>
        <taxon>Bacteria</taxon>
        <taxon>Pseudomonadati</taxon>
        <taxon>Bacteroidota</taxon>
        <taxon>Cytophagia</taxon>
        <taxon>Cytophagales</taxon>
        <taxon>Microscillaceae</taxon>
        <taxon>Microscilla</taxon>
    </lineage>
</organism>
<evidence type="ECO:0000313" key="7">
    <source>
        <dbReference type="Proteomes" id="UP000004095"/>
    </source>
</evidence>
<dbReference type="PRINTS" id="PR01011">
    <property type="entry name" value="GLUTPROXDASE"/>
</dbReference>
<feature type="chain" id="PRO_5002641767" description="Glutathione peroxidase" evidence="5">
    <location>
        <begin position="21"/>
        <end position="206"/>
    </location>
</feature>
<dbReference type="Pfam" id="PF00255">
    <property type="entry name" value="GSHPx"/>
    <property type="match status" value="1"/>
</dbReference>
<evidence type="ECO:0000313" key="6">
    <source>
        <dbReference type="EMBL" id="EAY24402.1"/>
    </source>
</evidence>
<dbReference type="InterPro" id="IPR036249">
    <property type="entry name" value="Thioredoxin-like_sf"/>
</dbReference>
<sequence length="206" mass="23258">MRLLTATALLILSWFTFSSYDDKQAMKKTKASNNTKEKQPIIQGSMTEANIESSFYNFKIKALDGKTSIDFSKYKGKKILIVNVASECGFTPQYKPLQELHEKHGDKLVVLGFPANNFGAQEPGSNEQIAKFCQKNYGVSFQMFTKISVKGSDQHPLYQWLQKESGKTPNWNFCKYLVDEKGKVIKFYPSSVDPMGKELLGAIEAK</sequence>
<dbReference type="PANTHER" id="PTHR11592">
    <property type="entry name" value="GLUTATHIONE PEROXIDASE"/>
    <property type="match status" value="1"/>
</dbReference>
<keyword evidence="2 4" id="KW-0575">Peroxidase</keyword>
<dbReference type="InterPro" id="IPR029759">
    <property type="entry name" value="GPX_AS"/>
</dbReference>
<dbReference type="PROSITE" id="PS00460">
    <property type="entry name" value="GLUTATHIONE_PEROXID_1"/>
    <property type="match status" value="1"/>
</dbReference>
<dbReference type="Gene3D" id="3.40.30.10">
    <property type="entry name" value="Glutaredoxin"/>
    <property type="match status" value="1"/>
</dbReference>
<gene>
    <name evidence="6" type="ORF">M23134_01742</name>
</gene>
<evidence type="ECO:0000256" key="1">
    <source>
        <dbReference type="ARBA" id="ARBA00006926"/>
    </source>
</evidence>
<evidence type="ECO:0000256" key="3">
    <source>
        <dbReference type="ARBA" id="ARBA00023002"/>
    </source>
</evidence>
<dbReference type="AlphaFoldDB" id="A1ZYW6"/>
<evidence type="ECO:0000256" key="4">
    <source>
        <dbReference type="RuleBase" id="RU000499"/>
    </source>
</evidence>
<dbReference type="Proteomes" id="UP000004095">
    <property type="component" value="Unassembled WGS sequence"/>
</dbReference>